<feature type="binding site" evidence="5">
    <location>
        <position position="163"/>
    </location>
    <ligand>
        <name>substrate</name>
    </ligand>
</feature>
<feature type="domain" description="Succinylglutamate desuccinylase/Aspartoacylase catalytic" evidence="9">
    <location>
        <begin position="4"/>
        <end position="189"/>
    </location>
</feature>
<dbReference type="PIRSF" id="PIRSF018001">
    <property type="entry name" value="Aspartoacylase"/>
    <property type="match status" value="1"/>
</dbReference>
<dbReference type="Proteomes" id="UP000030392">
    <property type="component" value="Unassembled WGS sequence"/>
</dbReference>
<dbReference type="SUPFAM" id="SSF53187">
    <property type="entry name" value="Zn-dependent exopeptidases"/>
    <property type="match status" value="1"/>
</dbReference>
<dbReference type="Pfam" id="PF24827">
    <property type="entry name" value="AstE_AspA_cat"/>
    <property type="match status" value="1"/>
</dbReference>
<dbReference type="PANTHER" id="PTHR15162">
    <property type="entry name" value="ASPARTOACYLASE"/>
    <property type="match status" value="1"/>
</dbReference>
<protein>
    <recommendedName>
        <fullName evidence="5">Probable aspartoacylase</fullName>
        <ecNumber evidence="5">3.5.1.15</ecNumber>
    </recommendedName>
</protein>
<dbReference type="EC" id="3.5.1.15" evidence="5"/>
<feature type="binding site" evidence="5 7">
    <location>
        <position position="105"/>
    </location>
    <ligand>
        <name>Zn(2+)</name>
        <dbReference type="ChEBI" id="CHEBI:29105"/>
    </ligand>
</feature>
<dbReference type="GO" id="GO:0019807">
    <property type="term" value="F:aspartoacylase activity"/>
    <property type="evidence" value="ECO:0007669"/>
    <property type="project" value="UniProtKB-UniRule"/>
</dbReference>
<evidence type="ECO:0000259" key="8">
    <source>
        <dbReference type="Pfam" id="PF04952"/>
    </source>
</evidence>
<feature type="binding site" evidence="5">
    <location>
        <position position="55"/>
    </location>
    <ligand>
        <name>substrate</name>
    </ligand>
</feature>
<evidence type="ECO:0000256" key="1">
    <source>
        <dbReference type="ARBA" id="ARBA00006173"/>
    </source>
</evidence>
<dbReference type="Pfam" id="PF04952">
    <property type="entry name" value="AstE_AspA_hybrid"/>
    <property type="match status" value="1"/>
</dbReference>
<evidence type="ECO:0000256" key="2">
    <source>
        <dbReference type="ARBA" id="ARBA00022723"/>
    </source>
</evidence>
<dbReference type="EMBL" id="JNAX01000005">
    <property type="protein sequence ID" value="KGG21620.1"/>
    <property type="molecule type" value="Genomic_DNA"/>
</dbReference>
<evidence type="ECO:0000256" key="4">
    <source>
        <dbReference type="ARBA" id="ARBA00022833"/>
    </source>
</evidence>
<dbReference type="Gene3D" id="3.40.630.10">
    <property type="entry name" value="Zn peptidases"/>
    <property type="match status" value="1"/>
</dbReference>
<feature type="active site" description="Proton donor/acceptor" evidence="6">
    <location>
        <position position="163"/>
    </location>
</feature>
<dbReference type="AlphaFoldDB" id="A0A0A2C9R5"/>
<accession>A0A0A2C9R5</accession>
<evidence type="ECO:0000259" key="9">
    <source>
        <dbReference type="Pfam" id="PF24827"/>
    </source>
</evidence>
<evidence type="ECO:0000256" key="7">
    <source>
        <dbReference type="PIRSR" id="PIRSR018001-3"/>
    </source>
</evidence>
<evidence type="ECO:0000313" key="10">
    <source>
        <dbReference type="EMBL" id="KGG21620.1"/>
    </source>
</evidence>
<dbReference type="GO" id="GO:0008270">
    <property type="term" value="F:zinc ion binding"/>
    <property type="evidence" value="ECO:0007669"/>
    <property type="project" value="UniProtKB-UniRule"/>
</dbReference>
<reference evidence="11" key="1">
    <citation type="journal article" date="2014" name="Sci. Data">
        <title>Genomes of diverse isolates of the marine cyanobacterium Prochlorococcus.</title>
        <authorList>
            <person name="Biller S."/>
            <person name="Berube P."/>
            <person name="Thompson J."/>
            <person name="Kelly L."/>
            <person name="Roggensack S."/>
            <person name="Awad L."/>
            <person name="Roache-Johnson K."/>
            <person name="Ding H."/>
            <person name="Giovannoni S.J."/>
            <person name="Moore L.R."/>
            <person name="Chisholm S.W."/>
        </authorList>
    </citation>
    <scope>NUCLEOTIDE SEQUENCE [LARGE SCALE GENOMIC DNA]</scope>
    <source>
        <strain evidence="11">PAC1</strain>
    </source>
</reference>
<evidence type="ECO:0000256" key="5">
    <source>
        <dbReference type="HAMAP-Rule" id="MF_00704"/>
    </source>
</evidence>
<dbReference type="InterPro" id="IPR007036">
    <property type="entry name" value="Aste_AspA_hybrid_dom"/>
</dbReference>
<keyword evidence="3 5" id="KW-0378">Hydrolase</keyword>
<proteinExistence type="inferred from homology"/>
<keyword evidence="4 5" id="KW-0862">Zinc</keyword>
<dbReference type="PANTHER" id="PTHR15162:SF7">
    <property type="entry name" value="SUCCINYLGLUTAMATE DESUCCINYLASE"/>
    <property type="match status" value="1"/>
</dbReference>
<keyword evidence="2 5" id="KW-0479">Metal-binding</keyword>
<dbReference type="GO" id="GO:0016788">
    <property type="term" value="F:hydrolase activity, acting on ester bonds"/>
    <property type="evidence" value="ECO:0007669"/>
    <property type="project" value="InterPro"/>
</dbReference>
<dbReference type="InterPro" id="IPR016708">
    <property type="entry name" value="Aspartoacylase"/>
</dbReference>
<dbReference type="InterPro" id="IPR050178">
    <property type="entry name" value="AspA/AstE_fam"/>
</dbReference>
<dbReference type="Gene3D" id="2.20.25.160">
    <property type="match status" value="1"/>
</dbReference>
<feature type="binding site" evidence="5 7">
    <location>
        <position position="13"/>
    </location>
    <ligand>
        <name>Zn(2+)</name>
        <dbReference type="ChEBI" id="CHEBI:29105"/>
    </ligand>
</feature>
<comment type="catalytic activity">
    <reaction evidence="5">
        <text>an N-acyl-L-aspartate + H2O = a carboxylate + L-aspartate</text>
        <dbReference type="Rhea" id="RHEA:10872"/>
        <dbReference type="ChEBI" id="CHEBI:15377"/>
        <dbReference type="ChEBI" id="CHEBI:29067"/>
        <dbReference type="ChEBI" id="CHEBI:29991"/>
        <dbReference type="ChEBI" id="CHEBI:58497"/>
        <dbReference type="EC" id="3.5.1.15"/>
    </reaction>
</comment>
<gene>
    <name evidence="10" type="ORF">EV03_0358</name>
</gene>
<dbReference type="NCBIfam" id="NF002601">
    <property type="entry name" value="PRK02259.1"/>
    <property type="match status" value="1"/>
</dbReference>
<dbReference type="RefSeq" id="WP_036904601.1">
    <property type="nucleotide sequence ID" value="NZ_CP138967.1"/>
</dbReference>
<evidence type="ECO:0000256" key="3">
    <source>
        <dbReference type="ARBA" id="ARBA00022801"/>
    </source>
</evidence>
<dbReference type="GO" id="GO:0005829">
    <property type="term" value="C:cytosol"/>
    <property type="evidence" value="ECO:0007669"/>
    <property type="project" value="TreeGrafter"/>
</dbReference>
<comment type="caution">
    <text evidence="10">The sequence shown here is derived from an EMBL/GenBank/DDBJ whole genome shotgun (WGS) entry which is preliminary data.</text>
</comment>
<comment type="cofactor">
    <cofactor evidence="5 7">
        <name>Zn(2+)</name>
        <dbReference type="ChEBI" id="CHEBI:29105"/>
    </cofactor>
    <text evidence="5 7">Binds 1 zinc ion per subunit.</text>
</comment>
<organism evidence="10 11">
    <name type="scientific">Prochlorococcus marinus str. PAC1</name>
    <dbReference type="NCBI Taxonomy" id="59924"/>
    <lineage>
        <taxon>Bacteria</taxon>
        <taxon>Bacillati</taxon>
        <taxon>Cyanobacteriota</taxon>
        <taxon>Cyanophyceae</taxon>
        <taxon>Synechococcales</taxon>
        <taxon>Prochlorococcaceae</taxon>
        <taxon>Prochlorococcus</taxon>
    </lineage>
</organism>
<feature type="domain" description="AstE/AspA barrel-sandwich hybrid" evidence="8">
    <location>
        <begin position="204"/>
        <end position="285"/>
    </location>
</feature>
<dbReference type="HAMAP" id="MF_00704">
    <property type="entry name" value="Aspartoacylase"/>
    <property type="match status" value="1"/>
</dbReference>
<evidence type="ECO:0000313" key="11">
    <source>
        <dbReference type="Proteomes" id="UP000030392"/>
    </source>
</evidence>
<sequence length="305" mass="35173">MKQLQVLLVAGTHGNEINGIWLFDEWKKSSFLINTHGIKTFKVIGNPEAKKAGKRYIHHDLNRSFKDESFIKINPLNCERTRASELVNLYGEAGENPCQIALDFHTTTSSMGSCIVVYGRRDADLALASLIQNQLGLPVYLHESDQKQTGFLVESWPCGLVVEIGPIGQGLLNSRIILQTKLILETLMEQIHEVKNLNLFFPNKLIIHRHIKSIDFPRDEEGNIDGYVHPLRQSKDWQELKKNDELFCKLNGDIIRFEENETYIPVFINEAAYVEKNIAMSFTKRELWNFKKEWKQSLIDLIHQK</sequence>
<feature type="binding site" evidence="5">
    <location>
        <begin position="62"/>
        <end position="63"/>
    </location>
    <ligand>
        <name>substrate</name>
    </ligand>
</feature>
<evidence type="ECO:0000256" key="6">
    <source>
        <dbReference type="PIRSR" id="PIRSR018001-1"/>
    </source>
</evidence>
<name>A0A0A2C9R5_PROMR</name>
<dbReference type="InterPro" id="IPR055438">
    <property type="entry name" value="AstE_AspA_cat"/>
</dbReference>
<feature type="binding site" evidence="5 7">
    <location>
        <position position="16"/>
    </location>
    <ligand>
        <name>Zn(2+)</name>
        <dbReference type="ChEBI" id="CHEBI:29105"/>
    </ligand>
</feature>
<feature type="binding site" evidence="5">
    <location>
        <position position="273"/>
    </location>
    <ligand>
        <name>substrate</name>
    </ligand>
</feature>
<comment type="similarity">
    <text evidence="1 5">Belongs to the AspA/AstE family. Aspartoacylase subfamily.</text>
</comment>